<dbReference type="Gene3D" id="3.80.10.10">
    <property type="entry name" value="Ribonuclease Inhibitor"/>
    <property type="match status" value="3"/>
</dbReference>
<evidence type="ECO:0000256" key="2">
    <source>
        <dbReference type="ARBA" id="ARBA00022737"/>
    </source>
</evidence>
<sequence length="345" mass="40267">MSNRDLRQTFNLSNSENVFLKNCEIEYFNEDIVSKFPNVAWLDVQNCNVTLKNSGNWNKSSSLEYLAFHQSRIFNNLNSSSLQSFDKLWTILIQNSSLQYSYIDDNLLPKTNNFYNILFDNVNIERINDKVLENLKHSILRISCTSCQLKEIKPIFKNMNYTVYDDFRFSNNKVKKLPSSKDIFKNYDKLLVIDLSNNQIKERILSRKHFKTLKSLKILYLNNNANINFISQFAFNDTALEELNISNVNLRSLGKLGNSNLKKIDVSKNRISKISLEAFEDLIKLEVLDLSNNKILKLNGSEFKDLQSLHELHLSSNKLKEIHENLFNKTSKLQKLDLSLNVWKT</sequence>
<dbReference type="SUPFAM" id="SSF52058">
    <property type="entry name" value="L domain-like"/>
    <property type="match status" value="2"/>
</dbReference>
<dbReference type="InterPro" id="IPR050333">
    <property type="entry name" value="SLRP"/>
</dbReference>
<reference evidence="4" key="1">
    <citation type="submission" date="2013-02" db="EMBL/GenBank/DDBJ databases">
        <authorList>
            <person name="Hughes D."/>
        </authorList>
    </citation>
    <scope>NUCLEOTIDE SEQUENCE</scope>
    <source>
        <strain>Durham</strain>
        <strain evidence="4">NC isolate 2 -- Noor lab</strain>
    </source>
</reference>
<accession>T1GWZ8</accession>
<dbReference type="AlphaFoldDB" id="T1GWZ8"/>
<dbReference type="HOGENOM" id="CLU_804850_0_0_1"/>
<evidence type="ECO:0000313" key="4">
    <source>
        <dbReference type="Proteomes" id="UP000015102"/>
    </source>
</evidence>
<dbReference type="EnsemblMetazoa" id="MESCA008335-RA">
    <property type="protein sequence ID" value="MESCA008335-PA"/>
    <property type="gene ID" value="MESCA008335"/>
</dbReference>
<dbReference type="PRINTS" id="PR00019">
    <property type="entry name" value="LEURICHRPT"/>
</dbReference>
<dbReference type="PANTHER" id="PTHR45712">
    <property type="entry name" value="AGAP008170-PA"/>
    <property type="match status" value="1"/>
</dbReference>
<dbReference type="InterPro" id="IPR003591">
    <property type="entry name" value="Leu-rich_rpt_typical-subtyp"/>
</dbReference>
<organism evidence="3 4">
    <name type="scientific">Megaselia scalaris</name>
    <name type="common">Humpbacked fly</name>
    <name type="synonym">Phora scalaris</name>
    <dbReference type="NCBI Taxonomy" id="36166"/>
    <lineage>
        <taxon>Eukaryota</taxon>
        <taxon>Metazoa</taxon>
        <taxon>Ecdysozoa</taxon>
        <taxon>Arthropoda</taxon>
        <taxon>Hexapoda</taxon>
        <taxon>Insecta</taxon>
        <taxon>Pterygota</taxon>
        <taxon>Neoptera</taxon>
        <taxon>Endopterygota</taxon>
        <taxon>Diptera</taxon>
        <taxon>Brachycera</taxon>
        <taxon>Muscomorpha</taxon>
        <taxon>Platypezoidea</taxon>
        <taxon>Phoridae</taxon>
        <taxon>Megaseliini</taxon>
        <taxon>Megaselia</taxon>
    </lineage>
</organism>
<dbReference type="STRING" id="36166.T1GWZ8"/>
<keyword evidence="2" id="KW-0677">Repeat</keyword>
<keyword evidence="1" id="KW-0433">Leucine-rich repeat</keyword>
<protein>
    <submittedName>
        <fullName evidence="3">Uncharacterized protein</fullName>
    </submittedName>
</protein>
<dbReference type="PANTHER" id="PTHR45712:SF22">
    <property type="entry name" value="INSULIN-LIKE GROWTH FACTOR-BINDING PROTEIN COMPLEX ACID LABILE SUBUNIT"/>
    <property type="match status" value="1"/>
</dbReference>
<proteinExistence type="predicted"/>
<dbReference type="PROSITE" id="PS51450">
    <property type="entry name" value="LRR"/>
    <property type="match status" value="2"/>
</dbReference>
<dbReference type="InterPro" id="IPR001611">
    <property type="entry name" value="Leu-rich_rpt"/>
</dbReference>
<dbReference type="Pfam" id="PF13855">
    <property type="entry name" value="LRR_8"/>
    <property type="match status" value="1"/>
</dbReference>
<keyword evidence="4" id="KW-1185">Reference proteome</keyword>
<evidence type="ECO:0000313" key="3">
    <source>
        <dbReference type="EnsemblMetazoa" id="MESCA008335-PA"/>
    </source>
</evidence>
<dbReference type="InterPro" id="IPR032675">
    <property type="entry name" value="LRR_dom_sf"/>
</dbReference>
<dbReference type="EMBL" id="CAQQ02393485">
    <property type="status" value="NOT_ANNOTATED_CDS"/>
    <property type="molecule type" value="Genomic_DNA"/>
</dbReference>
<dbReference type="SMART" id="SM00369">
    <property type="entry name" value="LRR_TYP"/>
    <property type="match status" value="4"/>
</dbReference>
<reference evidence="3" key="2">
    <citation type="submission" date="2015-06" db="UniProtKB">
        <authorList>
            <consortium name="EnsemblMetazoa"/>
        </authorList>
    </citation>
    <scope>IDENTIFICATION</scope>
</reference>
<evidence type="ECO:0000256" key="1">
    <source>
        <dbReference type="ARBA" id="ARBA00022614"/>
    </source>
</evidence>
<name>T1GWZ8_MEGSC</name>
<dbReference type="Proteomes" id="UP000015102">
    <property type="component" value="Unassembled WGS sequence"/>
</dbReference>